<feature type="compositionally biased region" description="Low complexity" evidence="1">
    <location>
        <begin position="118"/>
        <end position="127"/>
    </location>
</feature>
<keyword evidence="3" id="KW-1185">Reference proteome</keyword>
<feature type="region of interest" description="Disordered" evidence="1">
    <location>
        <begin position="1020"/>
        <end position="1085"/>
    </location>
</feature>
<evidence type="ECO:0000313" key="2">
    <source>
        <dbReference type="EMBL" id="RWQ94364.1"/>
    </source>
</evidence>
<dbReference type="AlphaFoldDB" id="A0A443HRE6"/>
<dbReference type="Proteomes" id="UP000283841">
    <property type="component" value="Unassembled WGS sequence"/>
</dbReference>
<dbReference type="VEuPathDB" id="FungiDB:C8Q69DRAFT_445310"/>
<gene>
    <name evidence="2" type="ORF">C8Q69DRAFT_445310</name>
</gene>
<feature type="region of interest" description="Disordered" evidence="1">
    <location>
        <begin position="1"/>
        <end position="22"/>
    </location>
</feature>
<dbReference type="EMBL" id="RCNU01000007">
    <property type="protein sequence ID" value="RWQ94364.1"/>
    <property type="molecule type" value="Genomic_DNA"/>
</dbReference>
<feature type="region of interest" description="Disordered" evidence="1">
    <location>
        <begin position="883"/>
        <end position="978"/>
    </location>
</feature>
<dbReference type="RefSeq" id="XP_028484009.1">
    <property type="nucleotide sequence ID" value="XM_028629057.1"/>
</dbReference>
<feature type="compositionally biased region" description="Low complexity" evidence="1">
    <location>
        <begin position="135"/>
        <end position="151"/>
    </location>
</feature>
<feature type="compositionally biased region" description="Polar residues" evidence="1">
    <location>
        <begin position="884"/>
        <end position="897"/>
    </location>
</feature>
<dbReference type="PANTHER" id="PTHR37988:SF1">
    <property type="entry name" value="UPF0592 MEMBRANE PROTEIN C7D4.03C"/>
    <property type="match status" value="1"/>
</dbReference>
<feature type="compositionally biased region" description="Basic and acidic residues" evidence="1">
    <location>
        <begin position="1052"/>
        <end position="1063"/>
    </location>
</feature>
<dbReference type="InterPro" id="IPR013887">
    <property type="entry name" value="UPF0592"/>
</dbReference>
<sequence length="1138" mass="127490">MSQPPPETTPEDTSSFLHRSASYNHLPDVQVDQESTDMKRTFSDVNLAALKDSPSKESVETEKAILRRASQRTANGRPKIAVSQFTLSAEELKGATGVNIEDAATDPVPETKPPEPVVRPSRVRSMSGRLATLARKSWISTSSSSRSPSPTKDTKLKGMPLNEPSPVRQQDPSSLKAPPVPEIREDIISKPAPAEPGRRRSVLRRGRRPLSALVSRSKNDTLTIRPIPSSTSLRSKTSFDRLASSVNISTPVLPPVPKAPALAPTAGMDPPRKKDELWGVFRGLEGDYQKFQSKSSSLKANVLRSSLLPFLHRYSNHASCKTLRPEDLDRRVNILNKWWTGLLEMLNGRNNQSISGTDRPVYLEAVAGIMTRPEWRIAFAVSQSWPPVSQRSSTASSDCSRGSTGSDFLVESIHHNIRNIFTQNLLSQMAFVVERMSMRHAPASLVSFCGKACAYAFFFCPGIADILVRLWNTPPDVLRRVLAESAVYRGLDTRTVAGDLALCFPPAIRALSFSGHAAMIRYLRQKPNVPLSASRIPWNGPWMSRWSGRDTDLFFVFVKYFHVLFSEFVPGNLEKDKRILAPGLLSVHGQLLVVLEDTLYKQSIPQMPENPHAVASVTFDDFMEGPDASASAMPLGVANCHRSMAENRLIILLRDLLSESSAEPCAARQLYAESFCSIMKAAARKVSRFDHNACFVLCDFLEEVGSIFVRFSQFIQTELFDWDFWLDVCRQMMKSHNSLTEVRVFSFFFCIWNTLTSCEERKGDLCHGILLNENYFYHYFNHWSPMVRSYFHRLICWRVARYNGDRSPMDSSIYEALADRLEQIWAYYLTFQSRAEKELSAPLSSAPCSPAPGRRIIIIRSDNLPSPPSLFVSFDRVVPPPSSVQPTAYRNHSSLKLHTNEPPAEPAPAPKKRWSILRTMFGSPANPKPGEVTPPGSACDELESHTADEGSSGPGSKRDSEDKSQPQAAPAIRRPRTPHQQFCFRFSLEWLDRPQWPSKNKRLFPPRLPVATQLHLQGCRSMSRHPSTDSVSDLDSDSESRSARASGSETGSDDRSARQDHQHLGRQQVKGPERPTKEELLRPRNETLVASKYAGRALAEWAQVVSECDSFFERRRDEGVPCDRLVETPILGVESFRK</sequence>
<dbReference type="Pfam" id="PF08578">
    <property type="entry name" value="DUF1765"/>
    <property type="match status" value="1"/>
</dbReference>
<evidence type="ECO:0000256" key="1">
    <source>
        <dbReference type="SAM" id="MobiDB-lite"/>
    </source>
</evidence>
<evidence type="ECO:0000313" key="3">
    <source>
        <dbReference type="Proteomes" id="UP000283841"/>
    </source>
</evidence>
<accession>A0A443HRE6</accession>
<feature type="compositionally biased region" description="Basic residues" evidence="1">
    <location>
        <begin position="199"/>
        <end position="208"/>
    </location>
</feature>
<feature type="compositionally biased region" description="Polar residues" evidence="1">
    <location>
        <begin position="12"/>
        <end position="22"/>
    </location>
</feature>
<feature type="region of interest" description="Disordered" evidence="1">
    <location>
        <begin position="97"/>
        <end position="209"/>
    </location>
</feature>
<dbReference type="GeneID" id="39598334"/>
<evidence type="ECO:0008006" key="4">
    <source>
        <dbReference type="Google" id="ProtNLM"/>
    </source>
</evidence>
<name>A0A443HRE6_BYSSP</name>
<dbReference type="PANTHER" id="PTHR37988">
    <property type="entry name" value="UPF0592 MEMBRANE PROTEIN C7D4.03C"/>
    <property type="match status" value="1"/>
</dbReference>
<reference evidence="2 3" key="1">
    <citation type="journal article" date="2018" name="Front. Microbiol.">
        <title>Genomic and genetic insights into a cosmopolitan fungus, Paecilomyces variotii (Eurotiales).</title>
        <authorList>
            <person name="Urquhart A.S."/>
            <person name="Mondo S.J."/>
            <person name="Makela M.R."/>
            <person name="Hane J.K."/>
            <person name="Wiebenga A."/>
            <person name="He G."/>
            <person name="Mihaltcheva S."/>
            <person name="Pangilinan J."/>
            <person name="Lipzen A."/>
            <person name="Barry K."/>
            <person name="de Vries R.P."/>
            <person name="Grigoriev I.V."/>
            <person name="Idnurm A."/>
        </authorList>
    </citation>
    <scope>NUCLEOTIDE SEQUENCE [LARGE SCALE GENOMIC DNA]</scope>
    <source>
        <strain evidence="2 3">CBS 101075</strain>
    </source>
</reference>
<organism evidence="2 3">
    <name type="scientific">Byssochlamys spectabilis</name>
    <name type="common">Paecilomyces variotii</name>
    <dbReference type="NCBI Taxonomy" id="264951"/>
    <lineage>
        <taxon>Eukaryota</taxon>
        <taxon>Fungi</taxon>
        <taxon>Dikarya</taxon>
        <taxon>Ascomycota</taxon>
        <taxon>Pezizomycotina</taxon>
        <taxon>Eurotiomycetes</taxon>
        <taxon>Eurotiomycetidae</taxon>
        <taxon>Eurotiales</taxon>
        <taxon>Thermoascaceae</taxon>
        <taxon>Paecilomyces</taxon>
    </lineage>
</organism>
<comment type="caution">
    <text evidence="2">The sequence shown here is derived from an EMBL/GenBank/DDBJ whole genome shotgun (WGS) entry which is preliminary data.</text>
</comment>
<protein>
    <recommendedName>
        <fullName evidence="4">DUF1765-domain-containing protein</fullName>
    </recommendedName>
</protein>
<feature type="compositionally biased region" description="Basic and acidic residues" evidence="1">
    <location>
        <begin position="1071"/>
        <end position="1085"/>
    </location>
</feature>
<dbReference type="STRING" id="264951.A0A443HRE6"/>
<proteinExistence type="predicted"/>